<dbReference type="EMBL" id="BSSU01000015">
    <property type="protein sequence ID" value="GLX83431.1"/>
    <property type="molecule type" value="Genomic_DNA"/>
</dbReference>
<evidence type="ECO:0000313" key="4">
    <source>
        <dbReference type="Proteomes" id="UP001157133"/>
    </source>
</evidence>
<dbReference type="Pfam" id="PF13349">
    <property type="entry name" value="DUF4097"/>
    <property type="match status" value="1"/>
</dbReference>
<sequence>MNIFKSSIVLLTTTSLLAVAGEKIDQTLPIGDVTSVEVENLRGKIKIVGQSVDSVHVVGELDDEAEGFTFEQNGSVMLIKVEMPRHLENNWSRQETNLEITLPKNVNVSFSGVSSDIVLSELDADASVGTVSGNVAIKNISKRLEVSSVSGDIDAHQIGNLTHLSSVSGNIDTSGASGSLFVKSVSGDIEAKSTAPIVEAKNVSGEMVLSLNSVEDLMMSTVSGDIDADLSLDNNGQIKLSSVSGDFHLNFLNDVQAIFRLRASAGGDLINRLTSVKAKEDKYGPSSRLSFETGNASSRVSGSTVSGNIVLTHK</sequence>
<keyword evidence="4" id="KW-1185">Reference proteome</keyword>
<dbReference type="InterPro" id="IPR025164">
    <property type="entry name" value="Toastrack_DUF4097"/>
</dbReference>
<evidence type="ECO:0000256" key="1">
    <source>
        <dbReference type="SAM" id="SignalP"/>
    </source>
</evidence>
<gene>
    <name evidence="3" type="ORF">theurythT_28840</name>
</gene>
<keyword evidence="1" id="KW-0732">Signal</keyword>
<name>A0ABQ6H970_9GAMM</name>
<evidence type="ECO:0000259" key="2">
    <source>
        <dbReference type="Pfam" id="PF13349"/>
    </source>
</evidence>
<dbReference type="RefSeq" id="WP_284208863.1">
    <property type="nucleotide sequence ID" value="NZ_BSSU01000015.1"/>
</dbReference>
<comment type="caution">
    <text evidence="3">The sequence shown here is derived from an EMBL/GenBank/DDBJ whole genome shotgun (WGS) entry which is preliminary data.</text>
</comment>
<dbReference type="Gene3D" id="2.160.20.120">
    <property type="match status" value="1"/>
</dbReference>
<feature type="chain" id="PRO_5047441997" description="DUF4097 domain-containing protein" evidence="1">
    <location>
        <begin position="21"/>
        <end position="314"/>
    </location>
</feature>
<evidence type="ECO:0000313" key="3">
    <source>
        <dbReference type="EMBL" id="GLX83431.1"/>
    </source>
</evidence>
<dbReference type="Proteomes" id="UP001157133">
    <property type="component" value="Unassembled WGS sequence"/>
</dbReference>
<accession>A0ABQ6H970</accession>
<proteinExistence type="predicted"/>
<organism evidence="3 4">
    <name type="scientific">Thalassotalea eurytherma</name>
    <dbReference type="NCBI Taxonomy" id="1144278"/>
    <lineage>
        <taxon>Bacteria</taxon>
        <taxon>Pseudomonadati</taxon>
        <taxon>Pseudomonadota</taxon>
        <taxon>Gammaproteobacteria</taxon>
        <taxon>Alteromonadales</taxon>
        <taxon>Colwelliaceae</taxon>
        <taxon>Thalassotalea</taxon>
    </lineage>
</organism>
<reference evidence="3 4" key="1">
    <citation type="submission" date="2023-03" db="EMBL/GenBank/DDBJ databases">
        <title>Draft genome sequence of Thalassotalea eurytherma JCM 18482T.</title>
        <authorList>
            <person name="Sawabe T."/>
        </authorList>
    </citation>
    <scope>NUCLEOTIDE SEQUENCE [LARGE SCALE GENOMIC DNA]</scope>
    <source>
        <strain evidence="3 4">JCM 18482</strain>
    </source>
</reference>
<feature type="domain" description="DUF4097" evidence="2">
    <location>
        <begin position="51"/>
        <end position="251"/>
    </location>
</feature>
<feature type="signal peptide" evidence="1">
    <location>
        <begin position="1"/>
        <end position="20"/>
    </location>
</feature>
<protein>
    <recommendedName>
        <fullName evidence="2">DUF4097 domain-containing protein</fullName>
    </recommendedName>
</protein>